<evidence type="ECO:0000256" key="5">
    <source>
        <dbReference type="ARBA" id="ARBA00033748"/>
    </source>
</evidence>
<feature type="binding site" evidence="6">
    <location>
        <position position="105"/>
    </location>
    <ligand>
        <name>FMN</name>
        <dbReference type="ChEBI" id="CHEBI:58210"/>
    </ligand>
</feature>
<evidence type="ECO:0000256" key="6">
    <source>
        <dbReference type="PIRSR" id="PIRSR000337-1"/>
    </source>
</evidence>
<keyword evidence="3" id="KW-0560">Oxidoreductase</keyword>
<sequence length="469" mass="52866">MGKKQIHFNGFIQNSPAPHAIGLWKHDKHEGAQHGTIDYWVKLAKLFEKGKFDSLFIADVLGTYSEYGNDYKTAVQHAVQVPDHDPLLVISAMAQATAHVGFAPTVSTTYFQPYDIARKFSTLDHLTHGRIGWNVVTSYLGSEAENLGLTERMPKETRYDRADEFLDVTHKLWESSWEDDAVVKDKATNTYADPDKVHLINHKGRFFNVPGPHIVEPSPQRTPVLFQAGASDKGRNFAGKHAEAIFVVNHSLQGLANDVNDIRSRATQQGRNKEDLKVFTMIVPVIGDTVEEAEQLHQELIQHITYEGTAALLSGHTGIDFSQFDPDQYLEDIETDAIQSLLDIYAKDPTRKWTLKEAIKHHGLGIGSVRFVGTPTQIADEIEHWVEIADVDGFNIAYGTIPNSYEDFIEKVVPILQARGVYRKDYDEENTTLRENLFGKGEKYLRSTHPGSQYKPQLNEQYSYSTAEI</sequence>
<dbReference type="NCBIfam" id="TIGR03860">
    <property type="entry name" value="FMN_nitrolo"/>
    <property type="match status" value="1"/>
</dbReference>
<dbReference type="PANTHER" id="PTHR30011:SF16">
    <property type="entry name" value="C2H2 FINGER DOMAIN TRANSCRIPTION FACTOR (EUROFUNG)-RELATED"/>
    <property type="match status" value="1"/>
</dbReference>
<evidence type="ECO:0000313" key="8">
    <source>
        <dbReference type="EMBL" id="MDG0845410.1"/>
    </source>
</evidence>
<keyword evidence="9" id="KW-1185">Reference proteome</keyword>
<accession>A0A9X4QY66</accession>
<dbReference type="SUPFAM" id="SSF51679">
    <property type="entry name" value="Bacterial luciferase-like"/>
    <property type="match status" value="1"/>
</dbReference>
<evidence type="ECO:0000256" key="4">
    <source>
        <dbReference type="ARBA" id="ARBA00023033"/>
    </source>
</evidence>
<dbReference type="InterPro" id="IPR016215">
    <property type="entry name" value="NTA_MOA"/>
</dbReference>
<dbReference type="RefSeq" id="WP_277582927.1">
    <property type="nucleotide sequence ID" value="NZ_JAMBPY010000002.1"/>
</dbReference>
<evidence type="ECO:0000256" key="3">
    <source>
        <dbReference type="ARBA" id="ARBA00023002"/>
    </source>
</evidence>
<dbReference type="PIRSF" id="PIRSF000337">
    <property type="entry name" value="NTA_MOA"/>
    <property type="match status" value="1"/>
</dbReference>
<evidence type="ECO:0000256" key="2">
    <source>
        <dbReference type="ARBA" id="ARBA00022643"/>
    </source>
</evidence>
<dbReference type="AlphaFoldDB" id="A0A9X4QY66"/>
<keyword evidence="4" id="KW-0503">Monooxygenase</keyword>
<evidence type="ECO:0000313" key="9">
    <source>
        <dbReference type="Proteomes" id="UP001152422"/>
    </source>
</evidence>
<feature type="domain" description="Luciferase-like" evidence="7">
    <location>
        <begin position="24"/>
        <end position="388"/>
    </location>
</feature>
<dbReference type="CDD" id="cd01095">
    <property type="entry name" value="Nitrilotriacetate_monoxgenase"/>
    <property type="match status" value="1"/>
</dbReference>
<comment type="caution">
    <text evidence="8">The sequence shown here is derived from an EMBL/GenBank/DDBJ whole genome shotgun (WGS) entry which is preliminary data.</text>
</comment>
<dbReference type="Pfam" id="PF00296">
    <property type="entry name" value="Bac_luciferase"/>
    <property type="match status" value="1"/>
</dbReference>
<gene>
    <name evidence="8" type="ORF">M4L89_04155</name>
</gene>
<comment type="similarity">
    <text evidence="5">Belongs to the NtaA/SnaA/DszA monooxygenase family.</text>
</comment>
<evidence type="ECO:0000256" key="1">
    <source>
        <dbReference type="ARBA" id="ARBA00022630"/>
    </source>
</evidence>
<dbReference type="GO" id="GO:0016705">
    <property type="term" value="F:oxidoreductase activity, acting on paired donors, with incorporation or reduction of molecular oxygen"/>
    <property type="evidence" value="ECO:0007669"/>
    <property type="project" value="InterPro"/>
</dbReference>
<reference evidence="8" key="1">
    <citation type="submission" date="2022-05" db="EMBL/GenBank/DDBJ databases">
        <title>Comparative genomics of Staphylococcus equorum isolates.</title>
        <authorList>
            <person name="Luelf R.H."/>
        </authorList>
    </citation>
    <scope>NUCLEOTIDE SEQUENCE</scope>
    <source>
        <strain evidence="8">TMW 2.2497</strain>
    </source>
</reference>
<protein>
    <submittedName>
        <fullName evidence="8">LLM class flavin-dependent oxidoreductase</fullName>
    </submittedName>
</protein>
<name>A0A9X4QY66_9STAP</name>
<dbReference type="Gene3D" id="3.20.20.30">
    <property type="entry name" value="Luciferase-like domain"/>
    <property type="match status" value="1"/>
</dbReference>
<dbReference type="InterPro" id="IPR036661">
    <property type="entry name" value="Luciferase-like_sf"/>
</dbReference>
<dbReference type="InterPro" id="IPR011251">
    <property type="entry name" value="Luciferase-like_dom"/>
</dbReference>
<evidence type="ECO:0000259" key="7">
    <source>
        <dbReference type="Pfam" id="PF00296"/>
    </source>
</evidence>
<dbReference type="GO" id="GO:0004497">
    <property type="term" value="F:monooxygenase activity"/>
    <property type="evidence" value="ECO:0007669"/>
    <property type="project" value="UniProtKB-KW"/>
</dbReference>
<feature type="binding site" evidence="6">
    <location>
        <position position="231"/>
    </location>
    <ligand>
        <name>FMN</name>
        <dbReference type="ChEBI" id="CHEBI:58210"/>
    </ligand>
</feature>
<dbReference type="EMBL" id="JAMBQA010000002">
    <property type="protein sequence ID" value="MDG0845410.1"/>
    <property type="molecule type" value="Genomic_DNA"/>
</dbReference>
<feature type="binding site" evidence="6">
    <location>
        <position position="59"/>
    </location>
    <ligand>
        <name>FMN</name>
        <dbReference type="ChEBI" id="CHEBI:58210"/>
    </ligand>
</feature>
<organism evidence="8 9">
    <name type="scientific">Staphylococcus equorum</name>
    <dbReference type="NCBI Taxonomy" id="246432"/>
    <lineage>
        <taxon>Bacteria</taxon>
        <taxon>Bacillati</taxon>
        <taxon>Bacillota</taxon>
        <taxon>Bacilli</taxon>
        <taxon>Bacillales</taxon>
        <taxon>Staphylococcaceae</taxon>
        <taxon>Staphylococcus</taxon>
    </lineage>
</organism>
<dbReference type="InterPro" id="IPR051260">
    <property type="entry name" value="Diverse_substr_monoxygenases"/>
</dbReference>
<proteinExistence type="inferred from homology"/>
<feature type="binding site" evidence="6">
    <location>
        <position position="159"/>
    </location>
    <ligand>
        <name>FMN</name>
        <dbReference type="ChEBI" id="CHEBI:58210"/>
    </ligand>
</feature>
<keyword evidence="2 6" id="KW-0288">FMN</keyword>
<dbReference type="PANTHER" id="PTHR30011">
    <property type="entry name" value="ALKANESULFONATE MONOOXYGENASE-RELATED"/>
    <property type="match status" value="1"/>
</dbReference>
<dbReference type="Proteomes" id="UP001152422">
    <property type="component" value="Unassembled WGS sequence"/>
</dbReference>
<keyword evidence="1 6" id="KW-0285">Flavoprotein</keyword>